<feature type="transmembrane region" description="Helical" evidence="6">
    <location>
        <begin position="23"/>
        <end position="50"/>
    </location>
</feature>
<feature type="transmembrane region" description="Helical" evidence="6">
    <location>
        <begin position="218"/>
        <end position="236"/>
    </location>
</feature>
<dbReference type="AlphaFoldDB" id="A0A1E3PQD5"/>
<feature type="transmembrane region" description="Helical" evidence="6">
    <location>
        <begin position="458"/>
        <end position="479"/>
    </location>
</feature>
<dbReference type="GO" id="GO:0034228">
    <property type="term" value="F:ethanolamine transmembrane transporter activity"/>
    <property type="evidence" value="ECO:0007669"/>
    <property type="project" value="EnsemblFungi"/>
</dbReference>
<dbReference type="Proteomes" id="UP000095009">
    <property type="component" value="Unassembled WGS sequence"/>
</dbReference>
<evidence type="ECO:0000256" key="1">
    <source>
        <dbReference type="ARBA" id="ARBA00004141"/>
    </source>
</evidence>
<dbReference type="STRING" id="857566.A0A1E3PQD5"/>
<evidence type="ECO:0000256" key="5">
    <source>
        <dbReference type="ARBA" id="ARBA00023136"/>
    </source>
</evidence>
<dbReference type="PANTHER" id="PTHR45649:SF7">
    <property type="entry name" value="CHOLINE TRANSPORT PROTEIN"/>
    <property type="match status" value="1"/>
</dbReference>
<name>A0A1E3PQD5_9ASCO</name>
<evidence type="ECO:0000256" key="6">
    <source>
        <dbReference type="SAM" id="Phobius"/>
    </source>
</evidence>
<feature type="transmembrane region" description="Helical" evidence="6">
    <location>
        <begin position="104"/>
        <end position="137"/>
    </location>
</feature>
<feature type="transmembrane region" description="Helical" evidence="6">
    <location>
        <begin position="430"/>
        <end position="452"/>
    </location>
</feature>
<keyword evidence="2" id="KW-0813">Transport</keyword>
<dbReference type="OrthoDB" id="2417308at2759"/>
<keyword evidence="4 6" id="KW-1133">Transmembrane helix</keyword>
<evidence type="ECO:0000256" key="3">
    <source>
        <dbReference type="ARBA" id="ARBA00022692"/>
    </source>
</evidence>
<sequence length="503" mass="55643">MQINQLDLQIAEMGYKPELRRTFGVWSILGIGFGLTNSWFGISASLVTGISSGGPMLIIYGIIIVATMSACIGVTLSELSSAFPNSGGQYFWTLELAPKKYASFWGYMCGALAWAGSIFSSASTCIAIASGVVGMYALNAGPDFVVKPWMVFVCFQALNFCIFWFNVWGRFLPKIAQVALYTSLFSFTVITLVVVIVSRGHYNTAHFVFVQFNNATGWSSSGIAFIVGLINPNWSFSCIDSATHMAEEVERPDKMIPIAIMGTVAIGFITSFCYAIAMFFCIRDLDTILASYTGVPILDIFYQALASKPGALCLEFLILCTAVGCVTAGHTWQARLCWSFSRDHGLPGSKWWSQVHPKCGVPLYAHILSCTCVALVGVLYLASQTAYNSMVTGCINFLLLSYAIPTICLLKKGRNNIKHGVFWLGKFGTFCNFVTIGWTVFACVFYCFPYVLPVTKDNMNYASVFMVGVILYLIAYWFLRGKRVFRSAEERSRENEELTEKFE</sequence>
<feature type="transmembrane region" description="Helical" evidence="6">
    <location>
        <begin position="256"/>
        <end position="282"/>
    </location>
</feature>
<keyword evidence="5 6" id="KW-0472">Membrane</keyword>
<dbReference type="GO" id="GO:0005886">
    <property type="term" value="C:plasma membrane"/>
    <property type="evidence" value="ECO:0007669"/>
    <property type="project" value="EnsemblFungi"/>
</dbReference>
<accession>A0A1E3PQD5</accession>
<dbReference type="GO" id="GO:1901235">
    <property type="term" value="F:(R)-carnitine transmembrane transporter activity"/>
    <property type="evidence" value="ECO:0007669"/>
    <property type="project" value="EnsemblFungi"/>
</dbReference>
<dbReference type="PANTHER" id="PTHR45649">
    <property type="entry name" value="AMINO-ACID PERMEASE BAT1"/>
    <property type="match status" value="1"/>
</dbReference>
<feature type="transmembrane region" description="Helical" evidence="6">
    <location>
        <begin position="175"/>
        <end position="197"/>
    </location>
</feature>
<proteinExistence type="predicted"/>
<dbReference type="InterPro" id="IPR002293">
    <property type="entry name" value="AA/rel_permease1"/>
</dbReference>
<gene>
    <name evidence="7" type="ORF">NADFUDRAFT_21466</name>
</gene>
<dbReference type="PIRSF" id="PIRSF006060">
    <property type="entry name" value="AA_transporter"/>
    <property type="match status" value="1"/>
</dbReference>
<reference evidence="7 8" key="1">
    <citation type="journal article" date="2016" name="Proc. Natl. Acad. Sci. U.S.A.">
        <title>Comparative genomics of biotechnologically important yeasts.</title>
        <authorList>
            <person name="Riley R."/>
            <person name="Haridas S."/>
            <person name="Wolfe K.H."/>
            <person name="Lopes M.R."/>
            <person name="Hittinger C.T."/>
            <person name="Goeker M."/>
            <person name="Salamov A.A."/>
            <person name="Wisecaver J.H."/>
            <person name="Long T.M."/>
            <person name="Calvey C.H."/>
            <person name="Aerts A.L."/>
            <person name="Barry K.W."/>
            <person name="Choi C."/>
            <person name="Clum A."/>
            <person name="Coughlan A.Y."/>
            <person name="Deshpande S."/>
            <person name="Douglass A.P."/>
            <person name="Hanson S.J."/>
            <person name="Klenk H.-P."/>
            <person name="LaButti K.M."/>
            <person name="Lapidus A."/>
            <person name="Lindquist E.A."/>
            <person name="Lipzen A.M."/>
            <person name="Meier-Kolthoff J.P."/>
            <person name="Ohm R.A."/>
            <person name="Otillar R.P."/>
            <person name="Pangilinan J.L."/>
            <person name="Peng Y."/>
            <person name="Rokas A."/>
            <person name="Rosa C.A."/>
            <person name="Scheuner C."/>
            <person name="Sibirny A.A."/>
            <person name="Slot J.C."/>
            <person name="Stielow J.B."/>
            <person name="Sun H."/>
            <person name="Kurtzman C.P."/>
            <person name="Blackwell M."/>
            <person name="Grigoriev I.V."/>
            <person name="Jeffries T.W."/>
        </authorList>
    </citation>
    <scope>NUCLEOTIDE SEQUENCE [LARGE SCALE GENOMIC DNA]</scope>
    <source>
        <strain evidence="7 8">DSM 6958</strain>
    </source>
</reference>
<feature type="transmembrane region" description="Helical" evidence="6">
    <location>
        <begin position="363"/>
        <end position="383"/>
    </location>
</feature>
<feature type="transmembrane region" description="Helical" evidence="6">
    <location>
        <begin position="389"/>
        <end position="410"/>
    </location>
</feature>
<dbReference type="FunFam" id="1.20.1740.10:FF:000046">
    <property type="entry name" value="Amino-acid permease, putative"/>
    <property type="match status" value="1"/>
</dbReference>
<evidence type="ECO:0000256" key="4">
    <source>
        <dbReference type="ARBA" id="ARBA00022989"/>
    </source>
</evidence>
<feature type="transmembrane region" description="Helical" evidence="6">
    <location>
        <begin position="149"/>
        <end position="169"/>
    </location>
</feature>
<dbReference type="Pfam" id="PF13520">
    <property type="entry name" value="AA_permease_2"/>
    <property type="match status" value="1"/>
</dbReference>
<evidence type="ECO:0000313" key="7">
    <source>
        <dbReference type="EMBL" id="ODQ67645.1"/>
    </source>
</evidence>
<dbReference type="GO" id="GO:0031460">
    <property type="term" value="P:glycine betaine transport"/>
    <property type="evidence" value="ECO:0007669"/>
    <property type="project" value="EnsemblFungi"/>
</dbReference>
<comment type="subcellular location">
    <subcellularLocation>
        <location evidence="1">Membrane</location>
        <topology evidence="1">Multi-pass membrane protein</topology>
    </subcellularLocation>
</comment>
<keyword evidence="8" id="KW-1185">Reference proteome</keyword>
<evidence type="ECO:0000313" key="8">
    <source>
        <dbReference type="Proteomes" id="UP000095009"/>
    </source>
</evidence>
<protein>
    <submittedName>
        <fullName evidence="7">Amino acid transporter</fullName>
    </submittedName>
</protein>
<dbReference type="Gene3D" id="1.20.1740.10">
    <property type="entry name" value="Amino acid/polyamine transporter I"/>
    <property type="match status" value="1"/>
</dbReference>
<dbReference type="EMBL" id="KV454407">
    <property type="protein sequence ID" value="ODQ67645.1"/>
    <property type="molecule type" value="Genomic_DNA"/>
</dbReference>
<evidence type="ECO:0000256" key="2">
    <source>
        <dbReference type="ARBA" id="ARBA00022448"/>
    </source>
</evidence>
<feature type="transmembrane region" description="Helical" evidence="6">
    <location>
        <begin position="57"/>
        <end position="76"/>
    </location>
</feature>
<keyword evidence="3 6" id="KW-0812">Transmembrane</keyword>
<organism evidence="7 8">
    <name type="scientific">Nadsonia fulvescens var. elongata DSM 6958</name>
    <dbReference type="NCBI Taxonomy" id="857566"/>
    <lineage>
        <taxon>Eukaryota</taxon>
        <taxon>Fungi</taxon>
        <taxon>Dikarya</taxon>
        <taxon>Ascomycota</taxon>
        <taxon>Saccharomycotina</taxon>
        <taxon>Dipodascomycetes</taxon>
        <taxon>Dipodascales</taxon>
        <taxon>Dipodascales incertae sedis</taxon>
        <taxon>Nadsonia</taxon>
    </lineage>
</organism>
<dbReference type="GO" id="GO:0015220">
    <property type="term" value="F:choline transmembrane transporter activity"/>
    <property type="evidence" value="ECO:0007669"/>
    <property type="project" value="EnsemblFungi"/>
</dbReference>